<sequence>MALLVYFIICMLCIKVSDGIKCIDDIQMQFSLSELNLTEVMKTLNNLKSSDKKKCQVYIELDSVTTDLVIQFDQSMQLPRLRSFENVHVQISTSIISASPEKNTNQTSINTTVYITCQSNDECDTQFIEEYLTWLIKNNYRNLEYSIRPLILVQGEKKNECTIGNGNNVKPCYNNSCSWYYSVDTTLGEDDIDSQLLNSRLLKLFLTPFLSDSTSKSKSASIAKCRAWITLISMYPKNINDVILPFLSFAFGNHITSKAASTTTACEYILTIVDYKINSIKFDENSLWLTSWNAYLNYLLNIFKLNNAIQESQRVQINTCLLTRIEQLRIDSRIETRFLFKLFEQIGFPLAIETVLRDSSTRTKTLSAAQMHPSSTNHKSRKF</sequence>
<name>A0A816H851_9BILA</name>
<feature type="signal peptide" evidence="1">
    <location>
        <begin position="1"/>
        <end position="19"/>
    </location>
</feature>
<evidence type="ECO:0000313" key="3">
    <source>
        <dbReference type="Proteomes" id="UP000663834"/>
    </source>
</evidence>
<dbReference type="EMBL" id="CAJNOW010021361">
    <property type="protein sequence ID" value="CAF1683903.1"/>
    <property type="molecule type" value="Genomic_DNA"/>
</dbReference>
<keyword evidence="1" id="KW-0732">Signal</keyword>
<comment type="caution">
    <text evidence="2">The sequence shown here is derived from an EMBL/GenBank/DDBJ whole genome shotgun (WGS) entry which is preliminary data.</text>
</comment>
<dbReference type="Proteomes" id="UP000663834">
    <property type="component" value="Unassembled WGS sequence"/>
</dbReference>
<gene>
    <name evidence="2" type="ORF">KQP761_LOCUS37727</name>
</gene>
<proteinExistence type="predicted"/>
<evidence type="ECO:0000256" key="1">
    <source>
        <dbReference type="SAM" id="SignalP"/>
    </source>
</evidence>
<organism evidence="2 3">
    <name type="scientific">Rotaria magnacalcarata</name>
    <dbReference type="NCBI Taxonomy" id="392030"/>
    <lineage>
        <taxon>Eukaryota</taxon>
        <taxon>Metazoa</taxon>
        <taxon>Spiralia</taxon>
        <taxon>Gnathifera</taxon>
        <taxon>Rotifera</taxon>
        <taxon>Eurotatoria</taxon>
        <taxon>Bdelloidea</taxon>
        <taxon>Philodinida</taxon>
        <taxon>Philodinidae</taxon>
        <taxon>Rotaria</taxon>
    </lineage>
</organism>
<reference evidence="2" key="1">
    <citation type="submission" date="2021-02" db="EMBL/GenBank/DDBJ databases">
        <authorList>
            <person name="Nowell W R."/>
        </authorList>
    </citation>
    <scope>NUCLEOTIDE SEQUENCE</scope>
</reference>
<accession>A0A816H851</accession>
<evidence type="ECO:0000313" key="2">
    <source>
        <dbReference type="EMBL" id="CAF1683903.1"/>
    </source>
</evidence>
<protein>
    <submittedName>
        <fullName evidence="2">Uncharacterized protein</fullName>
    </submittedName>
</protein>
<feature type="chain" id="PRO_5032293701" evidence="1">
    <location>
        <begin position="20"/>
        <end position="383"/>
    </location>
</feature>
<dbReference type="AlphaFoldDB" id="A0A816H851"/>
<dbReference type="OrthoDB" id="10049276at2759"/>